<evidence type="ECO:0000256" key="1">
    <source>
        <dbReference type="SAM" id="MobiDB-lite"/>
    </source>
</evidence>
<dbReference type="Proteomes" id="UP000039865">
    <property type="component" value="Unassembled WGS sequence"/>
</dbReference>
<dbReference type="PROSITE" id="PS51221">
    <property type="entry name" value="TTL"/>
    <property type="match status" value="1"/>
</dbReference>
<keyword evidence="3" id="KW-1185">Reference proteome</keyword>
<dbReference type="PANTHER" id="PTHR46069:SF1">
    <property type="entry name" value="CHROMOSOME UNDETERMINED SCAFFOLD_125, WHOLE GENOME SHOTGUN SEQUENCE"/>
    <property type="match status" value="1"/>
</dbReference>
<gene>
    <name evidence="2" type="primary">Contig980.g1078</name>
    <name evidence="2" type="ORF">STYLEM_298</name>
</gene>
<evidence type="ECO:0000313" key="3">
    <source>
        <dbReference type="Proteomes" id="UP000039865"/>
    </source>
</evidence>
<feature type="region of interest" description="Disordered" evidence="1">
    <location>
        <begin position="1444"/>
        <end position="1468"/>
    </location>
</feature>
<feature type="compositionally biased region" description="Polar residues" evidence="1">
    <location>
        <begin position="755"/>
        <end position="764"/>
    </location>
</feature>
<dbReference type="InParanoid" id="A0A077ZPQ8"/>
<feature type="region of interest" description="Disordered" evidence="1">
    <location>
        <begin position="1561"/>
        <end position="1580"/>
    </location>
</feature>
<dbReference type="EMBL" id="CCKQ01000296">
    <property type="protein sequence ID" value="CDW71355.1"/>
    <property type="molecule type" value="Genomic_DNA"/>
</dbReference>
<proteinExistence type="predicted"/>
<protein>
    <submittedName>
        <fullName evidence="2">Tubulin-tyrosine ligase family protein</fullName>
    </submittedName>
</protein>
<dbReference type="InterPro" id="IPR004344">
    <property type="entry name" value="TTL/TTLL_fam"/>
</dbReference>
<dbReference type="OrthoDB" id="313141at2759"/>
<feature type="compositionally biased region" description="Polar residues" evidence="1">
    <location>
        <begin position="606"/>
        <end position="629"/>
    </location>
</feature>
<dbReference type="PANTHER" id="PTHR46069">
    <property type="entry name" value="TUBULIN TYROSINE LIGASE"/>
    <property type="match status" value="1"/>
</dbReference>
<feature type="compositionally biased region" description="Polar residues" evidence="1">
    <location>
        <begin position="680"/>
        <end position="690"/>
    </location>
</feature>
<feature type="compositionally biased region" description="Basic and acidic residues" evidence="1">
    <location>
        <begin position="1454"/>
        <end position="1468"/>
    </location>
</feature>
<feature type="compositionally biased region" description="Basic and acidic residues" evidence="1">
    <location>
        <begin position="1566"/>
        <end position="1577"/>
    </location>
</feature>
<keyword evidence="2" id="KW-0436">Ligase</keyword>
<reference evidence="2 3" key="1">
    <citation type="submission" date="2014-06" db="EMBL/GenBank/DDBJ databases">
        <authorList>
            <person name="Swart Estienne"/>
        </authorList>
    </citation>
    <scope>NUCLEOTIDE SEQUENCE [LARGE SCALE GENOMIC DNA]</scope>
    <source>
        <strain evidence="2 3">130c</strain>
    </source>
</reference>
<sequence>MRNPDESKSNQSPSKDKQYAIRLEIEVGNDINYCDKPFSKPKDIQNEFINNRKENNYQGNLIGDDIDVEKQITEREEIGNEYSINDNQRHSFINAMESIHQEQDQQQVDKDTKIDGQIQQQIKAVSEQIDTSSSIVASQNQKQGQKYLYYIYGGNYPETVFESLLNRGNWQEAKEEDNIEKCHFLWRPFNYPPDGYKRIDKRIVRNPNIFIYNHFEVLKGLTTKSGLVRSLKQYYFNNELARGAGYSIFDSTPTTFLLASGVEDAEYTEMACRYRDFQRGYAPKERIPIKHCVNNIWLVKPSNANQGRGIEIFSDLEDLQTFVASRPQFTCCVVQKYIERPLLFKGRKFDIRVWALFTHKHEVFMYKHGYLRTSSDDYNLQNGNNYVHLTNNCLQKYGENYGVHEDGNTVGFQVLQNFLDENYPQYKLNVYEHFVPRMKDLIIDSFLATKSQLNPNRRKHCFELLGYDFLIDEDFRLWMIEINTNPYFGVPNVFIANLLPKLMDDLLDIVVDPIYPPHHKPENCKLPNDFELLYCESNTTFSSQPVNIRRSFSTCLYPVPELIQVVGPKAPRQDLRYLKQFKISNLTLSTITYKKKKDPQSKEVNEPSTVQSPTMKSTTNRSKSATGQKNLHHHQQQISSQIGTPNSFMNKTSRSRSSFKNQIIINQLKSNSMFQTQINGQQTRSNNSDLKSVMDCKSPQKNQTIQSNNAMTSQQQKNIQVFQQAAGLNSHLKTPKYIQNKKSMINTSNSAQIIRSSAPQTQSDRAAAGTPIDRKKGPVVNLNSRDNSPIQNRSPAQQKLKLSQTIVTIHSQSRQQTVASQQQQLNSLQNTTATQQNTSAQNIQNMSPFTFQEEKLLSKFNSSSNITNRNENNDLTQEQLNRLFKAQIENIRNNKSDVDKVQRALDLISIIFDNVVLRSLQLDYMISELLKFLEDEQQSLKQQQTKNGAYHLQQVIDLLVKLSEKLSLKLILAKNKNSSQLVQFYFATNEQVQQKVLLILNNISCISPISNRHSSPSSIQKQILRQENQGIQVVKKQLQSKCLDNGLLLLQLIIKPEYVEFVELTQGDSITLLSQLGQIEQKYEEQPFSKQNLLNNDISSINVDSFQNSARQIGTEGNEIILDSDANRFNENGASPMQIKFEITNTGSQNFYRDQIPMSSEPNLNMTDNSFEKHIKNEIEPQKQNGKPDKMQVDMTESAEIKVSQIASRNSFGFQLDQNLKKSMLNQQLAMIQNYAKRFNNQILIKSLEDRLERLIIEANEKYMREQNQKSLSPDRLSAKLKEPAVIKISSEAQKNKFKQYESPFKKSIKSSPQLVKNHQIAQSIKEYETPEKIDNINILKLSNKGSFIEEQNKSVSNGLSNTQIINQNANHSFNNYQASLSMSTNNLNVSSISNQRQQLTKIQPAEEQIIHSKTVKKPAQNAIKYAPILRAKQGLMPTGKVISNQKTSSQAQLDRKDEAKVARGRTVERRQAYSAKIQTQLYQPDSQRKNEVKVKAQFQYNNFYPDNFSPEKSDREVKQIKNDTTLGQINQKINDLQQNLNLMSQYTSSNKLRITSTKVYQNPNSHREREETKDSNNKNNIVEMINLYSQGSIDSGVNSKRDEEYNYKSNYSSVEATPNKIIMSSKQILASEKNLQYYKRGTQVSQNRKSFNKLNTNKNYYQFNNDHLNSNNGDIQSNQQNSLSQNFIKQRKGSAIEINKKNSNYGLYSPSNTKSSQQFNIESAFTKIERKRDNSKNRRFTMNGKN</sequence>
<accession>A0A077ZPQ8</accession>
<feature type="compositionally biased region" description="Polar residues" evidence="1">
    <location>
        <begin position="781"/>
        <end position="801"/>
    </location>
</feature>
<dbReference type="GO" id="GO:0016874">
    <property type="term" value="F:ligase activity"/>
    <property type="evidence" value="ECO:0007669"/>
    <property type="project" value="UniProtKB-KW"/>
</dbReference>
<feature type="compositionally biased region" description="Polar residues" evidence="1">
    <location>
        <begin position="1444"/>
        <end position="1453"/>
    </location>
</feature>
<dbReference type="Pfam" id="PF03133">
    <property type="entry name" value="TTL"/>
    <property type="match status" value="1"/>
</dbReference>
<feature type="region of interest" description="Disordered" evidence="1">
    <location>
        <begin position="680"/>
        <end position="702"/>
    </location>
</feature>
<dbReference type="SUPFAM" id="SSF56059">
    <property type="entry name" value="Glutathione synthetase ATP-binding domain-like"/>
    <property type="match status" value="1"/>
</dbReference>
<organism evidence="2 3">
    <name type="scientific">Stylonychia lemnae</name>
    <name type="common">Ciliate</name>
    <dbReference type="NCBI Taxonomy" id="5949"/>
    <lineage>
        <taxon>Eukaryota</taxon>
        <taxon>Sar</taxon>
        <taxon>Alveolata</taxon>
        <taxon>Ciliophora</taxon>
        <taxon>Intramacronucleata</taxon>
        <taxon>Spirotrichea</taxon>
        <taxon>Stichotrichia</taxon>
        <taxon>Sporadotrichida</taxon>
        <taxon>Oxytrichidae</taxon>
        <taxon>Stylonychinae</taxon>
        <taxon>Stylonychia</taxon>
    </lineage>
</organism>
<name>A0A077ZPQ8_STYLE</name>
<feature type="region of interest" description="Disordered" evidence="1">
    <location>
        <begin position="595"/>
        <end position="657"/>
    </location>
</feature>
<dbReference type="Gene3D" id="3.30.470.20">
    <property type="entry name" value="ATP-grasp fold, B domain"/>
    <property type="match status" value="1"/>
</dbReference>
<feature type="region of interest" description="Disordered" evidence="1">
    <location>
        <begin position="755"/>
        <end position="801"/>
    </location>
</feature>
<evidence type="ECO:0000313" key="2">
    <source>
        <dbReference type="EMBL" id="CDW71355.1"/>
    </source>
</evidence>
<feature type="compositionally biased region" description="Polar residues" evidence="1">
    <location>
        <begin position="643"/>
        <end position="657"/>
    </location>
</feature>